<proteinExistence type="predicted"/>
<comment type="caution">
    <text evidence="2">The sequence shown here is derived from an EMBL/GenBank/DDBJ whole genome shotgun (WGS) entry which is preliminary data.</text>
</comment>
<evidence type="ECO:0000313" key="2">
    <source>
        <dbReference type="EMBL" id="MDZ5455117.1"/>
    </source>
</evidence>
<dbReference type="Pfam" id="PF12680">
    <property type="entry name" value="SnoaL_2"/>
    <property type="match status" value="1"/>
</dbReference>
<evidence type="ECO:0000259" key="1">
    <source>
        <dbReference type="Pfam" id="PF12680"/>
    </source>
</evidence>
<name>A0ABU5I7P0_9BURK</name>
<keyword evidence="3" id="KW-1185">Reference proteome</keyword>
<keyword evidence="2" id="KW-0614">Plasmid</keyword>
<reference evidence="2 3" key="1">
    <citation type="submission" date="2023-11" db="EMBL/GenBank/DDBJ databases">
        <title>Draft genome of Azohydromonas lata strain H1 (DSM1123), a polyhydroxyalkanoate producer.</title>
        <authorList>
            <person name="Traversa D."/>
            <person name="D'Addabbo P."/>
            <person name="Pazzani C."/>
            <person name="Manzari C."/>
            <person name="Chiara M."/>
            <person name="Scrascia M."/>
        </authorList>
    </citation>
    <scope>NUCLEOTIDE SEQUENCE [LARGE SCALE GENOMIC DNA]</scope>
    <source>
        <strain evidence="2 3">H1</strain>
        <plasmid evidence="2">unnamed</plasmid>
    </source>
</reference>
<dbReference type="GO" id="GO:0016787">
    <property type="term" value="F:hydrolase activity"/>
    <property type="evidence" value="ECO:0007669"/>
    <property type="project" value="UniProtKB-KW"/>
</dbReference>
<dbReference type="EMBL" id="JAXOJX010000001">
    <property type="protein sequence ID" value="MDZ5455117.1"/>
    <property type="molecule type" value="Genomic_DNA"/>
</dbReference>
<dbReference type="SUPFAM" id="SSF54427">
    <property type="entry name" value="NTF2-like"/>
    <property type="match status" value="1"/>
</dbReference>
<gene>
    <name evidence="2" type="ORF">SM757_00880</name>
</gene>
<organism evidence="2 3">
    <name type="scientific">Azohydromonas lata</name>
    <dbReference type="NCBI Taxonomy" id="45677"/>
    <lineage>
        <taxon>Bacteria</taxon>
        <taxon>Pseudomonadati</taxon>
        <taxon>Pseudomonadota</taxon>
        <taxon>Betaproteobacteria</taxon>
        <taxon>Burkholderiales</taxon>
        <taxon>Sphaerotilaceae</taxon>
        <taxon>Azohydromonas</taxon>
    </lineage>
</organism>
<sequence length="145" mass="17001">MGHKQEQAVREFLDAWGDETRRPDVEKIVSMFAPDGYWELYVPHGPVIRGRESLRREIQRQLGYTEWARCGIVRMWSDERSVVTERLDHFGRNGRTVRHALMAVFDLDDQTLITAWREYFDLHDLSRQTGTDPARLCGLEQPVEA</sequence>
<dbReference type="InterPro" id="IPR032710">
    <property type="entry name" value="NTF2-like_dom_sf"/>
</dbReference>
<evidence type="ECO:0000313" key="3">
    <source>
        <dbReference type="Proteomes" id="UP001293718"/>
    </source>
</evidence>
<dbReference type="Proteomes" id="UP001293718">
    <property type="component" value="Unassembled WGS sequence"/>
</dbReference>
<accession>A0ABU5I7P0</accession>
<geneLocation type="plasmid" evidence="2">
    <name>unnamed</name>
</geneLocation>
<protein>
    <submittedName>
        <fullName evidence="2">Limonene-1,2-epoxide hydrolase family protein</fullName>
    </submittedName>
</protein>
<dbReference type="RefSeq" id="WP_322464190.1">
    <property type="nucleotide sequence ID" value="NZ_JAXOJX010000001.1"/>
</dbReference>
<dbReference type="Gene3D" id="3.10.450.50">
    <property type="match status" value="1"/>
</dbReference>
<dbReference type="InterPro" id="IPR037401">
    <property type="entry name" value="SnoaL-like"/>
</dbReference>
<keyword evidence="2" id="KW-0378">Hydrolase</keyword>
<feature type="domain" description="SnoaL-like" evidence="1">
    <location>
        <begin position="9"/>
        <end position="110"/>
    </location>
</feature>